<comment type="similarity">
    <text evidence="1">Belongs to the glycosyl hydrolase 3 family.</text>
</comment>
<dbReference type="InterPro" id="IPR001764">
    <property type="entry name" value="Glyco_hydro_3_N"/>
</dbReference>
<accession>A0A520MD45</accession>
<dbReference type="Gene3D" id="3.40.50.1700">
    <property type="entry name" value="Glycoside hydrolase family 3 C-terminal domain"/>
    <property type="match status" value="1"/>
</dbReference>
<evidence type="ECO:0000259" key="3">
    <source>
        <dbReference type="PROSITE" id="PS51820"/>
    </source>
</evidence>
<dbReference type="Gene3D" id="3.20.20.300">
    <property type="entry name" value="Glycoside hydrolase, family 3, N-terminal domain"/>
    <property type="match status" value="1"/>
</dbReference>
<keyword evidence="2 4" id="KW-0378">Hydrolase</keyword>
<proteinExistence type="inferred from homology"/>
<dbReference type="SUPFAM" id="SSF51445">
    <property type="entry name" value="(Trans)glycosidases"/>
    <property type="match status" value="1"/>
</dbReference>
<dbReference type="Gene3D" id="2.60.40.10">
    <property type="entry name" value="Immunoglobulins"/>
    <property type="match status" value="1"/>
</dbReference>
<dbReference type="SMART" id="SM01217">
    <property type="entry name" value="Fn3_like"/>
    <property type="match status" value="1"/>
</dbReference>
<gene>
    <name evidence="4" type="ORF">EVB00_00140</name>
</gene>
<dbReference type="AlphaFoldDB" id="A0A520MD45"/>
<reference evidence="4 5" key="1">
    <citation type="submission" date="2019-02" db="EMBL/GenBank/DDBJ databases">
        <title>Prokaryotic population dynamics and viral predation in marine succession experiment using metagenomics: the confinement effect.</title>
        <authorList>
            <person name="Haro-Moreno J.M."/>
            <person name="Rodriguez-Valera F."/>
            <person name="Lopez-Perez M."/>
        </authorList>
    </citation>
    <scope>NUCLEOTIDE SEQUENCE [LARGE SCALE GENOMIC DNA]</scope>
    <source>
        <strain evidence="4">MED-G167</strain>
    </source>
</reference>
<evidence type="ECO:0000313" key="5">
    <source>
        <dbReference type="Proteomes" id="UP000318359"/>
    </source>
</evidence>
<comment type="caution">
    <text evidence="4">The sequence shown here is derived from an EMBL/GenBank/DDBJ whole genome shotgun (WGS) entry which is preliminary data.</text>
</comment>
<dbReference type="Proteomes" id="UP000318359">
    <property type="component" value="Unassembled WGS sequence"/>
</dbReference>
<dbReference type="PROSITE" id="PS51820">
    <property type="entry name" value="PA14"/>
    <property type="match status" value="1"/>
</dbReference>
<protein>
    <submittedName>
        <fullName evidence="4">Glycosyl hydrolase family 3</fullName>
    </submittedName>
</protein>
<dbReference type="InterPro" id="IPR050288">
    <property type="entry name" value="Cellulose_deg_GH3"/>
</dbReference>
<dbReference type="SMART" id="SM00758">
    <property type="entry name" value="PA14"/>
    <property type="match status" value="1"/>
</dbReference>
<dbReference type="PANTHER" id="PTHR42715">
    <property type="entry name" value="BETA-GLUCOSIDASE"/>
    <property type="match status" value="1"/>
</dbReference>
<dbReference type="InterPro" id="IPR017853">
    <property type="entry name" value="GH"/>
</dbReference>
<dbReference type="PANTHER" id="PTHR42715:SF10">
    <property type="entry name" value="BETA-GLUCOSIDASE"/>
    <property type="match status" value="1"/>
</dbReference>
<dbReference type="PRINTS" id="PR00133">
    <property type="entry name" value="GLHYDRLASE3"/>
</dbReference>
<dbReference type="InterPro" id="IPR002772">
    <property type="entry name" value="Glyco_hydro_3_C"/>
</dbReference>
<evidence type="ECO:0000256" key="1">
    <source>
        <dbReference type="ARBA" id="ARBA00005336"/>
    </source>
</evidence>
<dbReference type="SUPFAM" id="SSF52279">
    <property type="entry name" value="Beta-D-glucan exohydrolase, C-terminal domain"/>
    <property type="match status" value="1"/>
</dbReference>
<dbReference type="InterPro" id="IPR036962">
    <property type="entry name" value="Glyco_hydro_3_N_sf"/>
</dbReference>
<dbReference type="Pfam" id="PF14310">
    <property type="entry name" value="Fn3-like"/>
    <property type="match status" value="1"/>
</dbReference>
<dbReference type="Gene3D" id="2.60.120.260">
    <property type="entry name" value="Galactose-binding domain-like"/>
    <property type="match status" value="1"/>
</dbReference>
<organism evidence="4 5">
    <name type="scientific">SAR86 cluster bacterium</name>
    <dbReference type="NCBI Taxonomy" id="2030880"/>
    <lineage>
        <taxon>Bacteria</taxon>
        <taxon>Pseudomonadati</taxon>
        <taxon>Pseudomonadota</taxon>
        <taxon>Gammaproteobacteria</taxon>
        <taxon>SAR86 cluster</taxon>
    </lineage>
</organism>
<feature type="domain" description="PA14" evidence="3">
    <location>
        <begin position="396"/>
        <end position="549"/>
    </location>
</feature>
<dbReference type="Pfam" id="PF01915">
    <property type="entry name" value="Glyco_hydro_3_C"/>
    <property type="match status" value="1"/>
</dbReference>
<evidence type="ECO:0000313" key="4">
    <source>
        <dbReference type="EMBL" id="RZO19115.1"/>
    </source>
</evidence>
<dbReference type="InterPro" id="IPR036881">
    <property type="entry name" value="Glyco_hydro_3_C_sf"/>
</dbReference>
<dbReference type="InterPro" id="IPR013783">
    <property type="entry name" value="Ig-like_fold"/>
</dbReference>
<sequence length="811" mass="90863">MPNVDKLIEDLALEEKIILLSGFNSWYTNKIDRLDIPSIKMSDGPNGVRGDSNSGKSSACFPCAISIGSTWDMDLINELGIALGEEAKIKDVDVLLGPTINIHRHPLGGRHFESFSEDPFLSGKIATEYVKGVQSQNVAACLKHFIGNDTEFERHLVSSNIDERSLREIYLLPFEMGVKDGNAQVVMSAYNKLNNIYCSSHKELLIDILKDEWGFDGYVVSDWGAALEVEENATGGLDLEMPGPARNWGENLLALVKEGKVKESLINDKVRRILNVAKFSKRFENPGIKPEESHDTQPRRDLLRKSAADGMVLLKNNDLLPLKSDLKKLAIIGPNAKEAQIIGGGSASLKPHYQIHPLAAFQDRLGDNIKISYAKGCHTHKFLPKIDENLMEKELSGDEGFLVEYFQGSEFDKNLLAKEYLKGSKFWVFEGFAKDVISQLERPDISVRFSCNYTPDISGQHEFEIFGIGQSRLFINGEELIDNWTETSPGEAFFSFSSDSRKGSVEFKEGETYLIEVKYKFEGNFPAIYIGCQPPDKVNLFDEAISAANESDQVVLIVGTNSDWETEGNDRSDFNLPANQNHLIEEVLKANPNTIVVLNTGSPVKMPWVDKADAIIQTWFAGQEFGNALVDLMTGAINPSGKLPTSFPINLEDTPAYKCYPGKDLQMEYEEKLLVGYKWYDKQNIKTLFPFGYGLSYTKFTYSNLKIQQDKDDILCTFNVQNSGDCSGAETTQCYVAYKGATEEEPLKTLQGFDKTFLAPDEDSQIQISLNRRNFSYWNTDKKEWEVKPGSYEIMIGSSAEDIHLQSEINL</sequence>
<dbReference type="InterPro" id="IPR026891">
    <property type="entry name" value="Fn3-like"/>
</dbReference>
<dbReference type="InterPro" id="IPR037524">
    <property type="entry name" value="PA14/GLEYA"/>
</dbReference>
<dbReference type="Pfam" id="PF00933">
    <property type="entry name" value="Glyco_hydro_3"/>
    <property type="match status" value="1"/>
</dbReference>
<name>A0A520MD45_9GAMM</name>
<dbReference type="EMBL" id="SHBM01000001">
    <property type="protein sequence ID" value="RZO19115.1"/>
    <property type="molecule type" value="Genomic_DNA"/>
</dbReference>
<dbReference type="Pfam" id="PF07691">
    <property type="entry name" value="PA14"/>
    <property type="match status" value="1"/>
</dbReference>
<dbReference type="GO" id="GO:0009251">
    <property type="term" value="P:glucan catabolic process"/>
    <property type="evidence" value="ECO:0007669"/>
    <property type="project" value="TreeGrafter"/>
</dbReference>
<dbReference type="GO" id="GO:0008422">
    <property type="term" value="F:beta-glucosidase activity"/>
    <property type="evidence" value="ECO:0007669"/>
    <property type="project" value="TreeGrafter"/>
</dbReference>
<evidence type="ECO:0000256" key="2">
    <source>
        <dbReference type="ARBA" id="ARBA00022801"/>
    </source>
</evidence>
<dbReference type="InterPro" id="IPR011658">
    <property type="entry name" value="PA14_dom"/>
</dbReference>